<evidence type="ECO:0000259" key="4">
    <source>
        <dbReference type="SMART" id="SM01318"/>
    </source>
</evidence>
<evidence type="ECO:0000256" key="1">
    <source>
        <dbReference type="ARBA" id="ARBA00004613"/>
    </source>
</evidence>
<protein>
    <recommendedName>
        <fullName evidence="4">Single domain-containing protein</fullName>
    </recommendedName>
</protein>
<dbReference type="OrthoDB" id="6697593at2759"/>
<evidence type="ECO:0000256" key="2">
    <source>
        <dbReference type="ARBA" id="ARBA00022525"/>
    </source>
</evidence>
<feature type="signal peptide" evidence="3">
    <location>
        <begin position="1"/>
        <end position="17"/>
    </location>
</feature>
<feature type="domain" description="Single" evidence="4">
    <location>
        <begin position="36"/>
        <end position="103"/>
    </location>
</feature>
<evidence type="ECO:0000313" key="5">
    <source>
        <dbReference type="EMBL" id="KAF2887954.1"/>
    </source>
</evidence>
<organism evidence="5 6">
    <name type="scientific">Ignelater luminosus</name>
    <name type="common">Cucubano</name>
    <name type="synonym">Pyrophorus luminosus</name>
    <dbReference type="NCBI Taxonomy" id="2038154"/>
    <lineage>
        <taxon>Eukaryota</taxon>
        <taxon>Metazoa</taxon>
        <taxon>Ecdysozoa</taxon>
        <taxon>Arthropoda</taxon>
        <taxon>Hexapoda</taxon>
        <taxon>Insecta</taxon>
        <taxon>Pterygota</taxon>
        <taxon>Neoptera</taxon>
        <taxon>Endopterygota</taxon>
        <taxon>Coleoptera</taxon>
        <taxon>Polyphaga</taxon>
        <taxon>Elateriformia</taxon>
        <taxon>Elateroidea</taxon>
        <taxon>Elateridae</taxon>
        <taxon>Agrypninae</taxon>
        <taxon>Pyrophorini</taxon>
        <taxon>Ignelater</taxon>
    </lineage>
</organism>
<gene>
    <name evidence="5" type="ORF">ILUMI_18219</name>
</gene>
<reference evidence="5" key="1">
    <citation type="submission" date="2019-08" db="EMBL/GenBank/DDBJ databases">
        <title>The genome of the North American firefly Photinus pyralis.</title>
        <authorList>
            <consortium name="Photinus pyralis genome working group"/>
            <person name="Fallon T.R."/>
            <person name="Sander Lower S.E."/>
            <person name="Weng J.-K."/>
        </authorList>
    </citation>
    <scope>NUCLEOTIDE SEQUENCE</scope>
    <source>
        <strain evidence="5">TRF0915ILg1</strain>
        <tissue evidence="5">Whole body</tissue>
    </source>
</reference>
<dbReference type="GO" id="GO:0005576">
    <property type="term" value="C:extracellular region"/>
    <property type="evidence" value="ECO:0007669"/>
    <property type="project" value="UniProtKB-SubCell"/>
</dbReference>
<evidence type="ECO:0000313" key="6">
    <source>
        <dbReference type="Proteomes" id="UP000801492"/>
    </source>
</evidence>
<proteinExistence type="predicted"/>
<dbReference type="AlphaFoldDB" id="A0A8K0G6L4"/>
<name>A0A8K0G6L4_IGNLU</name>
<comment type="caution">
    <text evidence="5">The sequence shown here is derived from an EMBL/GenBank/DDBJ whole genome shotgun (WGS) entry which is preliminary data.</text>
</comment>
<keyword evidence="6" id="KW-1185">Reference proteome</keyword>
<dbReference type="SMART" id="SM01318">
    <property type="entry name" value="SVWC"/>
    <property type="match status" value="1"/>
</dbReference>
<dbReference type="EMBL" id="VTPC01080904">
    <property type="protein sequence ID" value="KAF2887954.1"/>
    <property type="molecule type" value="Genomic_DNA"/>
</dbReference>
<evidence type="ECO:0000256" key="3">
    <source>
        <dbReference type="SAM" id="SignalP"/>
    </source>
</evidence>
<feature type="chain" id="PRO_5035444854" description="Single domain-containing protein" evidence="3">
    <location>
        <begin position="18"/>
        <end position="111"/>
    </location>
</feature>
<dbReference type="Pfam" id="PF15430">
    <property type="entry name" value="SVWC"/>
    <property type="match status" value="1"/>
</dbReference>
<comment type="subcellular location">
    <subcellularLocation>
        <location evidence="1">Secreted</location>
    </subcellularLocation>
</comment>
<accession>A0A8K0G6L4</accession>
<sequence length="111" mass="12334">MLKILICVVGIIATVACLPTVNDQGVEEPVDKPGYCHIKDVYIKEGEQGPGPIGQCRRYKCISVADRRMSFVTCPGWVPREGCHKSEHDLTKQYPACCPKEICPDEITNKD</sequence>
<dbReference type="Proteomes" id="UP000801492">
    <property type="component" value="Unassembled WGS sequence"/>
</dbReference>
<dbReference type="InterPro" id="IPR029277">
    <property type="entry name" value="SVWC_dom"/>
</dbReference>
<dbReference type="PROSITE" id="PS51257">
    <property type="entry name" value="PROKAR_LIPOPROTEIN"/>
    <property type="match status" value="1"/>
</dbReference>
<keyword evidence="2" id="KW-0964">Secreted</keyword>
<keyword evidence="3" id="KW-0732">Signal</keyword>